<comment type="caution">
    <text evidence="5">The sequence shown here is derived from an EMBL/GenBank/DDBJ whole genome shotgun (WGS) entry which is preliminary data.</text>
</comment>
<evidence type="ECO:0000256" key="2">
    <source>
        <dbReference type="ARBA" id="ARBA00022771"/>
    </source>
</evidence>
<dbReference type="SUPFAM" id="SSF90209">
    <property type="entry name" value="Ran binding protein zinc finger-like"/>
    <property type="match status" value="1"/>
</dbReference>
<organism evidence="5 6">
    <name type="scientific">Solidesulfovibrio aerotolerans</name>
    <dbReference type="NCBI Taxonomy" id="295255"/>
    <lineage>
        <taxon>Bacteria</taxon>
        <taxon>Pseudomonadati</taxon>
        <taxon>Thermodesulfobacteriota</taxon>
        <taxon>Desulfovibrionia</taxon>
        <taxon>Desulfovibrionales</taxon>
        <taxon>Desulfovibrionaceae</taxon>
        <taxon>Solidesulfovibrio</taxon>
    </lineage>
</organism>
<evidence type="ECO:0000256" key="1">
    <source>
        <dbReference type="ARBA" id="ARBA00022723"/>
    </source>
</evidence>
<dbReference type="InterPro" id="IPR001876">
    <property type="entry name" value="Znf_RanBP2"/>
</dbReference>
<feature type="domain" description="RanBP2-type" evidence="4">
    <location>
        <begin position="8"/>
        <end position="27"/>
    </location>
</feature>
<evidence type="ECO:0000259" key="4">
    <source>
        <dbReference type="PROSITE" id="PS01358"/>
    </source>
</evidence>
<keyword evidence="3" id="KW-0862">Zinc</keyword>
<evidence type="ECO:0000313" key="6">
    <source>
        <dbReference type="Proteomes" id="UP000482487"/>
    </source>
</evidence>
<dbReference type="Gene3D" id="4.10.1060.10">
    <property type="entry name" value="Zinc finger, RanBP2-type"/>
    <property type="match status" value="1"/>
</dbReference>
<keyword evidence="1" id="KW-0479">Metal-binding</keyword>
<dbReference type="PROSITE" id="PS01358">
    <property type="entry name" value="ZF_RANBP2_1"/>
    <property type="match status" value="1"/>
</dbReference>
<accession>A0A7C9IRD8</accession>
<evidence type="ECO:0000256" key="3">
    <source>
        <dbReference type="ARBA" id="ARBA00022833"/>
    </source>
</evidence>
<sequence>MSQPKAPWLCPKCQIENDPDFTHCRICGQAHPEAPPLEVACASCGTKHPGGSCCPLCGSKEFLQL</sequence>
<dbReference type="RefSeq" id="WP_160958452.1">
    <property type="nucleotide sequence ID" value="NZ_WVUD01000002.1"/>
</dbReference>
<dbReference type="EMBL" id="WVUD01000002">
    <property type="protein sequence ID" value="MYL82047.1"/>
    <property type="molecule type" value="Genomic_DNA"/>
</dbReference>
<protein>
    <recommendedName>
        <fullName evidence="4">RanBP2-type domain-containing protein</fullName>
    </recommendedName>
</protein>
<dbReference type="OrthoDB" id="5458910at2"/>
<keyword evidence="2" id="KW-0863">Zinc-finger</keyword>
<dbReference type="InterPro" id="IPR036443">
    <property type="entry name" value="Znf_RanBP2_sf"/>
</dbReference>
<name>A0A7C9IRD8_9BACT</name>
<gene>
    <name evidence="5" type="ORF">GTA51_02695</name>
</gene>
<keyword evidence="6" id="KW-1185">Reference proteome</keyword>
<dbReference type="AlphaFoldDB" id="A0A7C9IRD8"/>
<evidence type="ECO:0000313" key="5">
    <source>
        <dbReference type="EMBL" id="MYL82047.1"/>
    </source>
</evidence>
<proteinExistence type="predicted"/>
<dbReference type="Proteomes" id="UP000482487">
    <property type="component" value="Unassembled WGS sequence"/>
</dbReference>
<dbReference type="GO" id="GO:0008270">
    <property type="term" value="F:zinc ion binding"/>
    <property type="evidence" value="ECO:0007669"/>
    <property type="project" value="UniProtKB-KW"/>
</dbReference>
<reference evidence="5 6" key="1">
    <citation type="submission" date="2020-01" db="EMBL/GenBank/DDBJ databases">
        <title>Genome sequence of Desulfovibrio aerotolerans DSM 16695(T).</title>
        <authorList>
            <person name="Karnachuk O."/>
            <person name="Avakyan M."/>
            <person name="Mardanov A."/>
            <person name="Kadnikov V."/>
            <person name="Ravin N."/>
        </authorList>
    </citation>
    <scope>NUCLEOTIDE SEQUENCE [LARGE SCALE GENOMIC DNA]</scope>
    <source>
        <strain evidence="5 6">DSM 16695</strain>
    </source>
</reference>